<keyword evidence="4" id="KW-1133">Transmembrane helix</keyword>
<dbReference type="SMART" id="SM00174">
    <property type="entry name" value="RHO"/>
    <property type="match status" value="1"/>
</dbReference>
<dbReference type="Pfam" id="PF00071">
    <property type="entry name" value="Ras"/>
    <property type="match status" value="1"/>
</dbReference>
<evidence type="ECO:0000313" key="6">
    <source>
        <dbReference type="Proteomes" id="UP000179807"/>
    </source>
</evidence>
<dbReference type="GO" id="GO:0005770">
    <property type="term" value="C:late endosome"/>
    <property type="evidence" value="ECO:0007669"/>
    <property type="project" value="TreeGrafter"/>
</dbReference>
<dbReference type="GO" id="GO:0090385">
    <property type="term" value="P:phagosome-lysosome fusion"/>
    <property type="evidence" value="ECO:0007669"/>
    <property type="project" value="TreeGrafter"/>
</dbReference>
<dbReference type="VEuPathDB" id="TrichDB:TRFO_03538"/>
<dbReference type="RefSeq" id="XP_068366232.1">
    <property type="nucleotide sequence ID" value="XM_068491360.1"/>
</dbReference>
<dbReference type="Gene3D" id="3.40.50.300">
    <property type="entry name" value="P-loop containing nucleotide triphosphate hydrolases"/>
    <property type="match status" value="1"/>
</dbReference>
<reference evidence="5" key="1">
    <citation type="submission" date="2016-10" db="EMBL/GenBank/DDBJ databases">
        <authorList>
            <person name="Benchimol M."/>
            <person name="Almeida L.G."/>
            <person name="Vasconcelos A.T."/>
            <person name="Perreira-Neves A."/>
            <person name="Rosa I.A."/>
            <person name="Tasca T."/>
            <person name="Bogo M.R."/>
            <person name="de Souza W."/>
        </authorList>
    </citation>
    <scope>NUCLEOTIDE SEQUENCE [LARGE SCALE GENOMIC DNA]</scope>
    <source>
        <strain evidence="5">K</strain>
    </source>
</reference>
<dbReference type="NCBIfam" id="TIGR00231">
    <property type="entry name" value="small_GTP"/>
    <property type="match status" value="1"/>
</dbReference>
<dbReference type="InterPro" id="IPR005225">
    <property type="entry name" value="Small_GTP-bd"/>
</dbReference>
<dbReference type="PANTHER" id="PTHR47981">
    <property type="entry name" value="RAB FAMILY"/>
    <property type="match status" value="1"/>
</dbReference>
<dbReference type="Proteomes" id="UP000179807">
    <property type="component" value="Unassembled WGS sequence"/>
</dbReference>
<dbReference type="SUPFAM" id="SSF52540">
    <property type="entry name" value="P-loop containing nucleoside triphosphate hydrolases"/>
    <property type="match status" value="1"/>
</dbReference>
<evidence type="ECO:0000256" key="3">
    <source>
        <dbReference type="ARBA" id="ARBA00023134"/>
    </source>
</evidence>
<protein>
    <submittedName>
        <fullName evidence="5">Ras-related protein Rab7</fullName>
    </submittedName>
</protein>
<evidence type="ECO:0000313" key="5">
    <source>
        <dbReference type="EMBL" id="OHT13096.1"/>
    </source>
</evidence>
<comment type="similarity">
    <text evidence="1">Belongs to the small GTPase superfamily. Rab family.</text>
</comment>
<name>A0A1J4KQB0_9EUKA</name>
<keyword evidence="4" id="KW-0472">Membrane</keyword>
<dbReference type="InterPro" id="IPR027417">
    <property type="entry name" value="P-loop_NTPase"/>
</dbReference>
<dbReference type="CDD" id="cd00154">
    <property type="entry name" value="Rab"/>
    <property type="match status" value="1"/>
</dbReference>
<keyword evidence="2" id="KW-0547">Nucleotide-binding</keyword>
<dbReference type="PRINTS" id="PR00449">
    <property type="entry name" value="RASTRNSFRMNG"/>
</dbReference>
<evidence type="ECO:0000256" key="4">
    <source>
        <dbReference type="SAM" id="Phobius"/>
    </source>
</evidence>
<evidence type="ECO:0000256" key="1">
    <source>
        <dbReference type="ARBA" id="ARBA00006270"/>
    </source>
</evidence>
<dbReference type="GO" id="GO:0005764">
    <property type="term" value="C:lysosome"/>
    <property type="evidence" value="ECO:0007669"/>
    <property type="project" value="TreeGrafter"/>
</dbReference>
<comment type="caution">
    <text evidence="5">The sequence shown here is derived from an EMBL/GenBank/DDBJ whole genome shotgun (WGS) entry which is preliminary data.</text>
</comment>
<dbReference type="PROSITE" id="PS51419">
    <property type="entry name" value="RAB"/>
    <property type="match status" value="1"/>
</dbReference>
<sequence>MYVHISRSIWPSEFRFFQQSELDFNMEANPCYKLILLGDSGVGKTSIISRRFSDIFSDQTSMTVGVSYFTIEEEINDHLVILKVWDTAGQEQYNSLIPMFSRNSDVCVFILDITSKESFFHLKDWNERLSQSESDVIKIVAINKTDLCQDDFELELDKDMKKQISAYKDVVYVSAMNGSGIHELFELAAHRLFEHEPIIADDKKDIQIGDKAKKKKKIVVENRINKNISIIIVCMILFHIIKQVDKFTKVK</sequence>
<dbReference type="GO" id="GO:0045335">
    <property type="term" value="C:phagocytic vesicle"/>
    <property type="evidence" value="ECO:0007669"/>
    <property type="project" value="TreeGrafter"/>
</dbReference>
<accession>A0A1J4KQB0</accession>
<dbReference type="OrthoDB" id="48625at2759"/>
<dbReference type="GO" id="GO:0005525">
    <property type="term" value="F:GTP binding"/>
    <property type="evidence" value="ECO:0007669"/>
    <property type="project" value="UniProtKB-KW"/>
</dbReference>
<dbReference type="SMART" id="SM00173">
    <property type="entry name" value="RAS"/>
    <property type="match status" value="1"/>
</dbReference>
<evidence type="ECO:0000256" key="2">
    <source>
        <dbReference type="ARBA" id="ARBA00022741"/>
    </source>
</evidence>
<dbReference type="AlphaFoldDB" id="A0A1J4KQB0"/>
<dbReference type="InterPro" id="IPR001806">
    <property type="entry name" value="Small_GTPase"/>
</dbReference>
<dbReference type="FunFam" id="3.40.50.300:FF:000808">
    <property type="entry name" value="Small GTP-binding protein, putative"/>
    <property type="match status" value="1"/>
</dbReference>
<organism evidence="5 6">
    <name type="scientific">Tritrichomonas foetus</name>
    <dbReference type="NCBI Taxonomy" id="1144522"/>
    <lineage>
        <taxon>Eukaryota</taxon>
        <taxon>Metamonada</taxon>
        <taxon>Parabasalia</taxon>
        <taxon>Tritrichomonadida</taxon>
        <taxon>Tritrichomonadidae</taxon>
        <taxon>Tritrichomonas</taxon>
    </lineage>
</organism>
<dbReference type="PANTHER" id="PTHR47981:SF20">
    <property type="entry name" value="RAS-RELATED PROTEIN RAB-7A"/>
    <property type="match status" value="1"/>
</dbReference>
<dbReference type="GO" id="GO:0003924">
    <property type="term" value="F:GTPase activity"/>
    <property type="evidence" value="ECO:0007669"/>
    <property type="project" value="InterPro"/>
</dbReference>
<dbReference type="SMART" id="SM00175">
    <property type="entry name" value="RAB"/>
    <property type="match status" value="1"/>
</dbReference>
<keyword evidence="3" id="KW-0342">GTP-binding</keyword>
<gene>
    <name evidence="5" type="ORF">TRFO_03538</name>
</gene>
<dbReference type="GeneID" id="94826064"/>
<feature type="transmembrane region" description="Helical" evidence="4">
    <location>
        <begin position="224"/>
        <end position="241"/>
    </location>
</feature>
<keyword evidence="6" id="KW-1185">Reference proteome</keyword>
<dbReference type="EMBL" id="MLAK01000549">
    <property type="protein sequence ID" value="OHT13096.1"/>
    <property type="molecule type" value="Genomic_DNA"/>
</dbReference>
<proteinExistence type="inferred from homology"/>
<keyword evidence="4" id="KW-0812">Transmembrane</keyword>